<dbReference type="WBParaSite" id="Pan_g15599.t1">
    <property type="protein sequence ID" value="Pan_g15599.t1"/>
    <property type="gene ID" value="Pan_g15599"/>
</dbReference>
<dbReference type="GO" id="GO:0016018">
    <property type="term" value="F:cyclosporin A binding"/>
    <property type="evidence" value="ECO:0007669"/>
    <property type="project" value="TreeGrafter"/>
</dbReference>
<protein>
    <recommendedName>
        <fullName evidence="2">peptidylprolyl isomerase</fullName>
        <ecNumber evidence="2">5.2.1.8</ecNumber>
    </recommendedName>
</protein>
<feature type="compositionally biased region" description="Basic and acidic residues" evidence="5">
    <location>
        <begin position="247"/>
        <end position="305"/>
    </location>
</feature>
<evidence type="ECO:0000259" key="6">
    <source>
        <dbReference type="PROSITE" id="PS50072"/>
    </source>
</evidence>
<feature type="region of interest" description="Disordered" evidence="5">
    <location>
        <begin position="234"/>
        <end position="337"/>
    </location>
</feature>
<reference evidence="7" key="1">
    <citation type="journal article" date="2013" name="Genetics">
        <title>The draft genome and transcriptome of Panagrellus redivivus are shaped by the harsh demands of a free-living lifestyle.</title>
        <authorList>
            <person name="Srinivasan J."/>
            <person name="Dillman A.R."/>
            <person name="Macchietto M.G."/>
            <person name="Heikkinen L."/>
            <person name="Lakso M."/>
            <person name="Fracchia K.M."/>
            <person name="Antoshechkin I."/>
            <person name="Mortazavi A."/>
            <person name="Wong G."/>
            <person name="Sternberg P.W."/>
        </authorList>
    </citation>
    <scope>NUCLEOTIDE SEQUENCE [LARGE SCALE GENOMIC DNA]</scope>
    <source>
        <strain evidence="7">MT8872</strain>
    </source>
</reference>
<evidence type="ECO:0000256" key="1">
    <source>
        <dbReference type="ARBA" id="ARBA00000971"/>
    </source>
</evidence>
<dbReference type="GO" id="GO:0003755">
    <property type="term" value="F:peptidyl-prolyl cis-trans isomerase activity"/>
    <property type="evidence" value="ECO:0007669"/>
    <property type="project" value="UniProtKB-KW"/>
</dbReference>
<dbReference type="PANTHER" id="PTHR11071">
    <property type="entry name" value="PEPTIDYL-PROLYL CIS-TRANS ISOMERASE"/>
    <property type="match status" value="1"/>
</dbReference>
<dbReference type="GO" id="GO:0005739">
    <property type="term" value="C:mitochondrion"/>
    <property type="evidence" value="ECO:0007669"/>
    <property type="project" value="TreeGrafter"/>
</dbReference>
<feature type="compositionally biased region" description="Basic and acidic residues" evidence="5">
    <location>
        <begin position="439"/>
        <end position="448"/>
    </location>
</feature>
<dbReference type="AlphaFoldDB" id="A0A7E4V2B6"/>
<feature type="compositionally biased region" description="Basic and acidic residues" evidence="5">
    <location>
        <begin position="365"/>
        <end position="376"/>
    </location>
</feature>
<feature type="compositionally biased region" description="Acidic residues" evidence="5">
    <location>
        <begin position="405"/>
        <end position="414"/>
    </location>
</feature>
<evidence type="ECO:0000313" key="7">
    <source>
        <dbReference type="Proteomes" id="UP000492821"/>
    </source>
</evidence>
<dbReference type="Proteomes" id="UP000492821">
    <property type="component" value="Unassembled WGS sequence"/>
</dbReference>
<feature type="compositionally biased region" description="Basic residues" evidence="5">
    <location>
        <begin position="526"/>
        <end position="537"/>
    </location>
</feature>
<keyword evidence="3" id="KW-0697">Rotamase</keyword>
<keyword evidence="4" id="KW-0413">Isomerase</keyword>
<evidence type="ECO:0000256" key="2">
    <source>
        <dbReference type="ARBA" id="ARBA00013194"/>
    </source>
</evidence>
<evidence type="ECO:0000256" key="3">
    <source>
        <dbReference type="ARBA" id="ARBA00023110"/>
    </source>
</evidence>
<comment type="catalytic activity">
    <reaction evidence="1">
        <text>[protein]-peptidylproline (omega=180) = [protein]-peptidylproline (omega=0)</text>
        <dbReference type="Rhea" id="RHEA:16237"/>
        <dbReference type="Rhea" id="RHEA-COMP:10747"/>
        <dbReference type="Rhea" id="RHEA-COMP:10748"/>
        <dbReference type="ChEBI" id="CHEBI:83833"/>
        <dbReference type="ChEBI" id="CHEBI:83834"/>
        <dbReference type="EC" id="5.2.1.8"/>
    </reaction>
</comment>
<evidence type="ECO:0000256" key="5">
    <source>
        <dbReference type="SAM" id="MobiDB-lite"/>
    </source>
</evidence>
<accession>A0A7E4V2B6</accession>
<dbReference type="InterPro" id="IPR002130">
    <property type="entry name" value="Cyclophilin-type_PPIase_dom"/>
</dbReference>
<dbReference type="Gene3D" id="2.40.100.10">
    <property type="entry name" value="Cyclophilin-like"/>
    <property type="match status" value="1"/>
</dbReference>
<keyword evidence="7" id="KW-1185">Reference proteome</keyword>
<evidence type="ECO:0000256" key="4">
    <source>
        <dbReference type="ARBA" id="ARBA00023235"/>
    </source>
</evidence>
<dbReference type="PRINTS" id="PR00153">
    <property type="entry name" value="CSAPPISMRASE"/>
</dbReference>
<dbReference type="SUPFAM" id="SSF50891">
    <property type="entry name" value="Cyclophilin-like"/>
    <property type="match status" value="1"/>
</dbReference>
<sequence>MSKSNNVKRKRAFMDITADGKPLGRIIFELYNDKLPLTCKNFLTLCTGLGGIGQKTGKPLAYKGSHIHRISAGFIIQGGDFSENNGTGGESIYGGVFDDEEFIFKHGPYTLSMANRGPDTNGSQFFITLDGTFPQLDNIHVAFGKVVSGFETVNAIANLEVHSTKLRPVADVVIVGCGELRKKKAKDDDEQSADDAEAEADSGKKDGSKKKKDDSDKRFYCSVKASDLPQVPDTNRFLLRRSPQPVNDREYVVGQDKQADRPGAKRSGDRDEKRRDRDVRYRDRDDRDDRRKYQGYRRDYDDRDSHRRHRQVSPPRVRGRAIPRFRNRSRSWTPPHIRREATRMIPIAAAKEFLDEAYEGALKGKPKEDAEVKEEAAAAPVADEPVKEVSVEAESPVRHRSESPEQADSDEDVVPPDNVAKLIKQRVTRDESSDSEEDRGDRRPKVKLEIMSPQSKPSRRNRSRSRSPHRPSKKRALKDRRSRGDSESPPPRRRRRNSDSSNSSRAFSPDRRRRRSRSSSEERPSKSHATKRRHSKRSTSSDSADSTSRHRRARRH</sequence>
<evidence type="ECO:0000313" key="8">
    <source>
        <dbReference type="WBParaSite" id="Pan_g15599.t1"/>
    </source>
</evidence>
<proteinExistence type="predicted"/>
<feature type="compositionally biased region" description="Basic residues" evidence="5">
    <location>
        <begin position="306"/>
        <end position="329"/>
    </location>
</feature>
<feature type="region of interest" description="Disordered" evidence="5">
    <location>
        <begin position="362"/>
        <end position="556"/>
    </location>
</feature>
<dbReference type="EC" id="5.2.1.8" evidence="2"/>
<organism evidence="7 8">
    <name type="scientific">Panagrellus redivivus</name>
    <name type="common">Microworm</name>
    <dbReference type="NCBI Taxonomy" id="6233"/>
    <lineage>
        <taxon>Eukaryota</taxon>
        <taxon>Metazoa</taxon>
        <taxon>Ecdysozoa</taxon>
        <taxon>Nematoda</taxon>
        <taxon>Chromadorea</taxon>
        <taxon>Rhabditida</taxon>
        <taxon>Tylenchina</taxon>
        <taxon>Panagrolaimomorpha</taxon>
        <taxon>Panagrolaimoidea</taxon>
        <taxon>Panagrolaimidae</taxon>
        <taxon>Panagrellus</taxon>
    </lineage>
</organism>
<feature type="compositionally biased region" description="Basic and acidic residues" evidence="5">
    <location>
        <begin position="384"/>
        <end position="403"/>
    </location>
</feature>
<feature type="domain" description="PPIase cyclophilin-type" evidence="6">
    <location>
        <begin position="13"/>
        <end position="179"/>
    </location>
</feature>
<name>A0A7E4V2B6_PANRE</name>
<dbReference type="FunFam" id="2.40.100.10:FF:000025">
    <property type="entry name" value="Peptidyl-prolyl cis-trans isomerase CYP19-2"/>
    <property type="match status" value="1"/>
</dbReference>
<dbReference type="Pfam" id="PF00160">
    <property type="entry name" value="Pro_isomerase"/>
    <property type="match status" value="1"/>
</dbReference>
<dbReference type="InterPro" id="IPR029000">
    <property type="entry name" value="Cyclophilin-like_dom_sf"/>
</dbReference>
<feature type="compositionally biased region" description="Basic residues" evidence="5">
    <location>
        <begin position="457"/>
        <end position="481"/>
    </location>
</feature>
<dbReference type="PROSITE" id="PS50072">
    <property type="entry name" value="CSA_PPIASE_2"/>
    <property type="match status" value="1"/>
</dbReference>
<feature type="compositionally biased region" description="Acidic residues" evidence="5">
    <location>
        <begin position="188"/>
        <end position="200"/>
    </location>
</feature>
<feature type="region of interest" description="Disordered" evidence="5">
    <location>
        <begin position="184"/>
        <end position="216"/>
    </location>
</feature>
<reference evidence="8" key="2">
    <citation type="submission" date="2020-10" db="UniProtKB">
        <authorList>
            <consortium name="WormBaseParasite"/>
        </authorList>
    </citation>
    <scope>IDENTIFICATION</scope>
</reference>
<dbReference type="PANTHER" id="PTHR11071:SF561">
    <property type="entry name" value="PEPTIDYL-PROLYL CIS-TRANS ISOMERASE D-RELATED"/>
    <property type="match status" value="1"/>
</dbReference>
<feature type="compositionally biased region" description="Basic and acidic residues" evidence="5">
    <location>
        <begin position="201"/>
        <end position="216"/>
    </location>
</feature>
<dbReference type="GO" id="GO:0006457">
    <property type="term" value="P:protein folding"/>
    <property type="evidence" value="ECO:0007669"/>
    <property type="project" value="TreeGrafter"/>
</dbReference>